<feature type="domain" description="Glycosyltransferase subfamily 4-like N-terminal" evidence="2">
    <location>
        <begin position="59"/>
        <end position="187"/>
    </location>
</feature>
<dbReference type="CDD" id="cd03808">
    <property type="entry name" value="GT4_CapM-like"/>
    <property type="match status" value="1"/>
</dbReference>
<comment type="caution">
    <text evidence="3">The sequence shown here is derived from an EMBL/GenBank/DDBJ whole genome shotgun (WGS) entry which is preliminary data.</text>
</comment>
<dbReference type="Pfam" id="PF13579">
    <property type="entry name" value="Glyco_trans_4_4"/>
    <property type="match status" value="1"/>
</dbReference>
<dbReference type="InterPro" id="IPR001296">
    <property type="entry name" value="Glyco_trans_1"/>
</dbReference>
<keyword evidence="3" id="KW-0808">Transferase</keyword>
<evidence type="ECO:0000259" key="1">
    <source>
        <dbReference type="Pfam" id="PF00534"/>
    </source>
</evidence>
<dbReference type="InterPro" id="IPR028098">
    <property type="entry name" value="Glyco_trans_4-like_N"/>
</dbReference>
<dbReference type="Proteomes" id="UP000324479">
    <property type="component" value="Unassembled WGS sequence"/>
</dbReference>
<dbReference type="EMBL" id="VWOX01000004">
    <property type="protein sequence ID" value="KAA5544430.1"/>
    <property type="molecule type" value="Genomic_DNA"/>
</dbReference>
<sequence length="396" mass="43683">MRVAHIITRMIIGGAQENTLLNCRDLIDQYGDDVMLITGPALGPEGDLLQRSGFADAGDGRGRAGELRIKLLPDLRRNIDPLRDLRAARAIRRTLAEFDPQVVHTHSAKAGLLGRHAAWSMGIPAVIHSVHGAPFHRFQPRPAREFFRRCERWAGSRCHHLISVADAMTDLMVQAGVAPREKFTTVYSGMDVDPFLAADRHRDAVRAKYGILADQVVIGKIARLFHLKGHDDLIAAAQAVVRQCPQVVFLLVGSGILEDALKARIESLQLGRHFIFTGLVPPEDVPPLIGAMDVLVHTSLREGLARALPQALIAGKPAVSYDVDGAREVVISDQTGFLIPARQTAALGDALIRLSQDSGLRQRLGGEGRRRFTEQFRHETMTRRIREIYSRFTGES</sequence>
<accession>A0A5M6DDF0</accession>
<protein>
    <submittedName>
        <fullName evidence="3">Glycosyltransferase family 4 protein</fullName>
    </submittedName>
</protein>
<dbReference type="SUPFAM" id="SSF53756">
    <property type="entry name" value="UDP-Glycosyltransferase/glycogen phosphorylase"/>
    <property type="match status" value="1"/>
</dbReference>
<name>A0A5M6DDF0_9BACT</name>
<proteinExistence type="predicted"/>
<evidence type="ECO:0000313" key="4">
    <source>
        <dbReference type="Proteomes" id="UP000324479"/>
    </source>
</evidence>
<dbReference type="Pfam" id="PF00534">
    <property type="entry name" value="Glycos_transf_1"/>
    <property type="match status" value="1"/>
</dbReference>
<dbReference type="PANTHER" id="PTHR12526:SF630">
    <property type="entry name" value="GLYCOSYLTRANSFERASE"/>
    <property type="match status" value="1"/>
</dbReference>
<organism evidence="3 4">
    <name type="scientific">Roseiconus nitratireducens</name>
    <dbReference type="NCBI Taxonomy" id="2605748"/>
    <lineage>
        <taxon>Bacteria</taxon>
        <taxon>Pseudomonadati</taxon>
        <taxon>Planctomycetota</taxon>
        <taxon>Planctomycetia</taxon>
        <taxon>Pirellulales</taxon>
        <taxon>Pirellulaceae</taxon>
        <taxon>Roseiconus</taxon>
    </lineage>
</organism>
<evidence type="ECO:0000259" key="2">
    <source>
        <dbReference type="Pfam" id="PF13579"/>
    </source>
</evidence>
<dbReference type="AlphaFoldDB" id="A0A5M6DDF0"/>
<feature type="domain" description="Glycosyl transferase family 1" evidence="1">
    <location>
        <begin position="203"/>
        <end position="370"/>
    </location>
</feature>
<reference evidence="3 4" key="1">
    <citation type="submission" date="2019-08" db="EMBL/GenBank/DDBJ databases">
        <authorList>
            <person name="Dhanesh K."/>
            <person name="Kumar G."/>
            <person name="Sasikala C."/>
            <person name="Venkata Ramana C."/>
        </authorList>
    </citation>
    <scope>NUCLEOTIDE SEQUENCE [LARGE SCALE GENOMIC DNA]</scope>
    <source>
        <strain evidence="3 4">JC645</strain>
    </source>
</reference>
<evidence type="ECO:0000313" key="3">
    <source>
        <dbReference type="EMBL" id="KAA5544430.1"/>
    </source>
</evidence>
<dbReference type="Gene3D" id="3.40.50.2000">
    <property type="entry name" value="Glycogen Phosphorylase B"/>
    <property type="match status" value="2"/>
</dbReference>
<dbReference type="GO" id="GO:0016757">
    <property type="term" value="F:glycosyltransferase activity"/>
    <property type="evidence" value="ECO:0007669"/>
    <property type="project" value="InterPro"/>
</dbReference>
<gene>
    <name evidence="3" type="ORF">FYK55_08840</name>
</gene>
<dbReference type="PANTHER" id="PTHR12526">
    <property type="entry name" value="GLYCOSYLTRANSFERASE"/>
    <property type="match status" value="1"/>
</dbReference>
<keyword evidence="4" id="KW-1185">Reference proteome</keyword>